<gene>
    <name evidence="4" type="ORF">MCOR_45673</name>
</gene>
<evidence type="ECO:0000313" key="5">
    <source>
        <dbReference type="Proteomes" id="UP000507470"/>
    </source>
</evidence>
<keyword evidence="2" id="KW-0472">Membrane</keyword>
<accession>A0A6J8DZD1</accession>
<keyword evidence="2" id="KW-0812">Transmembrane</keyword>
<dbReference type="OrthoDB" id="6195416at2759"/>
<keyword evidence="2" id="KW-1133">Transmembrane helix</keyword>
<protein>
    <recommendedName>
        <fullName evidence="6">C-type lectin domain-containing protein</fullName>
    </recommendedName>
</protein>
<reference evidence="4 5" key="1">
    <citation type="submission" date="2020-06" db="EMBL/GenBank/DDBJ databases">
        <authorList>
            <person name="Li R."/>
            <person name="Bekaert M."/>
        </authorList>
    </citation>
    <scope>NUCLEOTIDE SEQUENCE [LARGE SCALE GENOMIC DNA]</scope>
    <source>
        <strain evidence="5">wild</strain>
    </source>
</reference>
<sequence length="516" mass="58545">MLPRYTSIWNFIFLLVRDRTGQCQDVQKYDTGLTWMSANSKCGKEGLEHNATILTELSSLHHHTFWIGLGIYKILTPWMEVLGCYRLQNQRKIFITSSAGLCYWECKTSKYFTYKKPLQECMCLGNDINLWSKMSLQHCTVLADSDAALIHKVFQGFTTSGDNNWMCMTFQCTWKTATFFEENCNSTSRNIHGLCEDGKKSSNGQSWGLPYSKQLENCKTKNMLLVKSKICTNISVSSRAWTTIFREKIEVELPGENNKRVPVRCLSAIISETGPKDLQTTKGNCNIKLNWFICKNNSTTEQLVVSNVFTIKDKSEEEQVVHSKALTGAVAGGSAIAVTILLIVISVGVCRLRRIGPFNDKSVQKPLQLVNKPQNEETKTDQDVNRKQQVNHSYGIINDEMGNHNVNTNETGNLSISYARVKKIHEVEDTYMESVDGEYDHFNLTDRRREEPNQNTYDSNVGIPSCEDPTYDTTSSSRKSDSENVYNHSFSNKISESDYNQTVSVMTEANVYDKAC</sequence>
<feature type="region of interest" description="Disordered" evidence="1">
    <location>
        <begin position="448"/>
        <end position="484"/>
    </location>
</feature>
<dbReference type="EMBL" id="CACVKT020008081">
    <property type="protein sequence ID" value="CAC5412685.1"/>
    <property type="molecule type" value="Genomic_DNA"/>
</dbReference>
<evidence type="ECO:0008006" key="6">
    <source>
        <dbReference type="Google" id="ProtNLM"/>
    </source>
</evidence>
<keyword evidence="3" id="KW-0732">Signal</keyword>
<dbReference type="Proteomes" id="UP000507470">
    <property type="component" value="Unassembled WGS sequence"/>
</dbReference>
<evidence type="ECO:0000313" key="4">
    <source>
        <dbReference type="EMBL" id="CAC5412685.1"/>
    </source>
</evidence>
<feature type="signal peptide" evidence="3">
    <location>
        <begin position="1"/>
        <end position="23"/>
    </location>
</feature>
<evidence type="ECO:0000256" key="3">
    <source>
        <dbReference type="SAM" id="SignalP"/>
    </source>
</evidence>
<feature type="chain" id="PRO_5027076312" description="C-type lectin domain-containing protein" evidence="3">
    <location>
        <begin position="24"/>
        <end position="516"/>
    </location>
</feature>
<feature type="compositionally biased region" description="Polar residues" evidence="1">
    <location>
        <begin position="471"/>
        <end position="484"/>
    </location>
</feature>
<dbReference type="AlphaFoldDB" id="A0A6J8DZD1"/>
<organism evidence="4 5">
    <name type="scientific">Mytilus coruscus</name>
    <name type="common">Sea mussel</name>
    <dbReference type="NCBI Taxonomy" id="42192"/>
    <lineage>
        <taxon>Eukaryota</taxon>
        <taxon>Metazoa</taxon>
        <taxon>Spiralia</taxon>
        <taxon>Lophotrochozoa</taxon>
        <taxon>Mollusca</taxon>
        <taxon>Bivalvia</taxon>
        <taxon>Autobranchia</taxon>
        <taxon>Pteriomorphia</taxon>
        <taxon>Mytilida</taxon>
        <taxon>Mytiloidea</taxon>
        <taxon>Mytilidae</taxon>
        <taxon>Mytilinae</taxon>
        <taxon>Mytilus</taxon>
    </lineage>
</organism>
<proteinExistence type="predicted"/>
<keyword evidence="5" id="KW-1185">Reference proteome</keyword>
<evidence type="ECO:0000256" key="2">
    <source>
        <dbReference type="SAM" id="Phobius"/>
    </source>
</evidence>
<evidence type="ECO:0000256" key="1">
    <source>
        <dbReference type="SAM" id="MobiDB-lite"/>
    </source>
</evidence>
<feature type="transmembrane region" description="Helical" evidence="2">
    <location>
        <begin position="329"/>
        <end position="352"/>
    </location>
</feature>
<name>A0A6J8DZD1_MYTCO</name>